<comment type="similarity">
    <text evidence="2">Belongs to the mitochondrion-specific ribosomal protein mS23 family.</text>
</comment>
<dbReference type="GO" id="GO:0003735">
    <property type="term" value="F:structural constituent of ribosome"/>
    <property type="evidence" value="ECO:0007669"/>
    <property type="project" value="InterPro"/>
</dbReference>
<name>A0A4P9XFR5_9FUNG</name>
<dbReference type="EMBL" id="ML014114">
    <property type="protein sequence ID" value="RKP04081.1"/>
    <property type="molecule type" value="Genomic_DNA"/>
</dbReference>
<dbReference type="PANTHER" id="PTHR37799">
    <property type="entry name" value="37S RIBOSOMAL PROTEIN S25, MITOCHONDRIAL"/>
    <property type="match status" value="1"/>
</dbReference>
<dbReference type="OrthoDB" id="5542239at2759"/>
<dbReference type="AlphaFoldDB" id="A0A4P9XFR5"/>
<gene>
    <name evidence="8" type="ORF">CXG81DRAFT_23338</name>
</gene>
<evidence type="ECO:0000256" key="1">
    <source>
        <dbReference type="ARBA" id="ARBA00004173"/>
    </source>
</evidence>
<keyword evidence="5" id="KW-0687">Ribonucleoprotein</keyword>
<reference evidence="9" key="1">
    <citation type="journal article" date="2018" name="Nat. Microbiol.">
        <title>Leveraging single-cell genomics to expand the fungal tree of life.</title>
        <authorList>
            <person name="Ahrendt S.R."/>
            <person name="Quandt C.A."/>
            <person name="Ciobanu D."/>
            <person name="Clum A."/>
            <person name="Salamov A."/>
            <person name="Andreopoulos B."/>
            <person name="Cheng J.F."/>
            <person name="Woyke T."/>
            <person name="Pelin A."/>
            <person name="Henrissat B."/>
            <person name="Reynolds N.K."/>
            <person name="Benny G.L."/>
            <person name="Smith M.E."/>
            <person name="James T.Y."/>
            <person name="Grigoriev I.V."/>
        </authorList>
    </citation>
    <scope>NUCLEOTIDE SEQUENCE [LARGE SCALE GENOMIC DNA]</scope>
    <source>
        <strain evidence="9">ATCC 52028</strain>
    </source>
</reference>
<proteinExistence type="inferred from homology"/>
<dbReference type="InterPro" id="IPR016939">
    <property type="entry name" value="Ribosomal_mS23_fun"/>
</dbReference>
<organism evidence="8 9">
    <name type="scientific">Caulochytrium protostelioides</name>
    <dbReference type="NCBI Taxonomy" id="1555241"/>
    <lineage>
        <taxon>Eukaryota</taxon>
        <taxon>Fungi</taxon>
        <taxon>Fungi incertae sedis</taxon>
        <taxon>Chytridiomycota</taxon>
        <taxon>Chytridiomycota incertae sedis</taxon>
        <taxon>Chytridiomycetes</taxon>
        <taxon>Caulochytriales</taxon>
        <taxon>Caulochytriaceae</taxon>
        <taxon>Caulochytrium</taxon>
    </lineage>
</organism>
<evidence type="ECO:0000256" key="5">
    <source>
        <dbReference type="ARBA" id="ARBA00023274"/>
    </source>
</evidence>
<evidence type="ECO:0000256" key="6">
    <source>
        <dbReference type="ARBA" id="ARBA00035137"/>
    </source>
</evidence>
<evidence type="ECO:0000256" key="2">
    <source>
        <dbReference type="ARBA" id="ARBA00009864"/>
    </source>
</evidence>
<comment type="subcellular location">
    <subcellularLocation>
        <location evidence="1">Mitochondrion</location>
    </subcellularLocation>
</comment>
<evidence type="ECO:0000256" key="4">
    <source>
        <dbReference type="ARBA" id="ARBA00023128"/>
    </source>
</evidence>
<dbReference type="PANTHER" id="PTHR37799:SF1">
    <property type="entry name" value="SMALL RIBOSOMAL SUBUNIT PROTEIN MS23"/>
    <property type="match status" value="1"/>
</dbReference>
<evidence type="ECO:0000256" key="7">
    <source>
        <dbReference type="ARBA" id="ARBA00035421"/>
    </source>
</evidence>
<keyword evidence="3" id="KW-0689">Ribosomal protein</keyword>
<dbReference type="STRING" id="1555241.A0A4P9XFR5"/>
<keyword evidence="4" id="KW-0496">Mitochondrion</keyword>
<protein>
    <recommendedName>
        <fullName evidence="6">Small ribosomal subunit protein mS23</fullName>
    </recommendedName>
    <alternativeName>
        <fullName evidence="7">37S ribosomal protein S25, mitochondrial</fullName>
    </alternativeName>
</protein>
<sequence length="426" mass="46823">MVQLRKIVKTTNRILQSRVAVKGLKQNPQKLRENVVRTARPGSTLPPWMPSARLYPPMPIALSDVSPADNAVFKPETLDAQRAQALEVLRRPAIAYPAQSPAAIQAQARERGVAALKPKIHRRPQYVQTPPPIVYPEDEIRDTFYETHPYELLRPRYVVESEANLAGRTQVAIDKAERAAYTPLSASWPTTSVPKKTHTPAAATGTAADVDATAAAAADAAAVADADTDSLLDLDAISSKTLPHMSPISAENMVRHVQYLMDTQQLSRSDAYAQALTAFYARRAAEEDYEDKKQALVLEERLAARKQTAAAAPTSPTPMRNRFDNLGVHASLSEAAQPQDDVHDVFQRVQNQVTFSQPILAHFGAPALTATAEPLMALSNDKQSWTDRFLQWEQQALQSSAAFNIERISSIAAAQRVNERLQSSLK</sequence>
<evidence type="ECO:0000256" key="3">
    <source>
        <dbReference type="ARBA" id="ARBA00022980"/>
    </source>
</evidence>
<dbReference type="GO" id="GO:0005763">
    <property type="term" value="C:mitochondrial small ribosomal subunit"/>
    <property type="evidence" value="ECO:0007669"/>
    <property type="project" value="InterPro"/>
</dbReference>
<accession>A0A4P9XFR5</accession>
<evidence type="ECO:0000313" key="8">
    <source>
        <dbReference type="EMBL" id="RKP04081.1"/>
    </source>
</evidence>
<dbReference type="Proteomes" id="UP000274922">
    <property type="component" value="Unassembled WGS sequence"/>
</dbReference>
<evidence type="ECO:0000313" key="9">
    <source>
        <dbReference type="Proteomes" id="UP000274922"/>
    </source>
</evidence>
<keyword evidence="9" id="KW-1185">Reference proteome</keyword>
<dbReference type="Pfam" id="PF13741">
    <property type="entry name" value="MRP-S25"/>
    <property type="match status" value="1"/>
</dbReference>